<proteinExistence type="predicted"/>
<dbReference type="InterPro" id="IPR052998">
    <property type="entry name" value="Hetero-Diels-Alderase-like"/>
</dbReference>
<protein>
    <recommendedName>
        <fullName evidence="4">Six-bladed beta-propeller, TolB-like protein</fullName>
    </recommendedName>
</protein>
<gene>
    <name evidence="2" type="ORF">TCAP_03893</name>
</gene>
<dbReference type="Proteomes" id="UP000236621">
    <property type="component" value="Unassembled WGS sequence"/>
</dbReference>
<evidence type="ECO:0000256" key="1">
    <source>
        <dbReference type="SAM" id="SignalP"/>
    </source>
</evidence>
<organism evidence="2 3">
    <name type="scientific">Tolypocladium capitatum</name>
    <dbReference type="NCBI Taxonomy" id="45235"/>
    <lineage>
        <taxon>Eukaryota</taxon>
        <taxon>Fungi</taxon>
        <taxon>Dikarya</taxon>
        <taxon>Ascomycota</taxon>
        <taxon>Pezizomycotina</taxon>
        <taxon>Sordariomycetes</taxon>
        <taxon>Hypocreomycetidae</taxon>
        <taxon>Hypocreales</taxon>
        <taxon>Ophiocordycipitaceae</taxon>
        <taxon>Tolypocladium</taxon>
    </lineage>
</organism>
<dbReference type="Gene3D" id="2.120.10.30">
    <property type="entry name" value="TolB, C-terminal domain"/>
    <property type="match status" value="1"/>
</dbReference>
<dbReference type="EMBL" id="NRSZ01000598">
    <property type="protein sequence ID" value="PNY26169.1"/>
    <property type="molecule type" value="Genomic_DNA"/>
</dbReference>
<sequence>MRSLAGFAAALLGAGRLAQAVQVLQLYQFPNATQFIENIAIRRNGELLLSTFDDGRLYALDPLAKDPEPRVVAKVPDATGLTGIAEIEPDMFAVSCGINNLTDFSMVEGSAKLVVVDFNKVTDGVTPTVKTFFAMIPNARMLNGMAPLPYIRSVLMSADSKNGRVFRTDYFKNGKSDVAFEDRKLAPGKDPKLATLGINGVKIVHMWLYFTNSERQTIGRLRIDEFGNRKGPVEEIVRLPASSGLMPDDFSMFYNGTMFVAAHPNSVLKILPDGTWTALVGGDSAAKLDGPTSTALTRDGKTLYVVTGGTGSGRGGQVVAVTL</sequence>
<dbReference type="OrthoDB" id="9977941at2759"/>
<dbReference type="InterPro" id="IPR011042">
    <property type="entry name" value="6-blade_b-propeller_TolB-like"/>
</dbReference>
<dbReference type="SUPFAM" id="SSF63829">
    <property type="entry name" value="Calcium-dependent phosphotriesterase"/>
    <property type="match status" value="1"/>
</dbReference>
<comment type="caution">
    <text evidence="2">The sequence shown here is derived from an EMBL/GenBank/DDBJ whole genome shotgun (WGS) entry which is preliminary data.</text>
</comment>
<dbReference type="AlphaFoldDB" id="A0A2K3QF60"/>
<dbReference type="STRING" id="45235.A0A2K3QF60"/>
<keyword evidence="3" id="KW-1185">Reference proteome</keyword>
<feature type="signal peptide" evidence="1">
    <location>
        <begin position="1"/>
        <end position="20"/>
    </location>
</feature>
<evidence type="ECO:0000313" key="2">
    <source>
        <dbReference type="EMBL" id="PNY26169.1"/>
    </source>
</evidence>
<reference evidence="2 3" key="1">
    <citation type="submission" date="2017-08" db="EMBL/GenBank/DDBJ databases">
        <title>Harnessing the power of phylogenomics to disentangle the directionality and signatures of interkingdom host jumping in the parasitic fungal genus Tolypocladium.</title>
        <authorList>
            <person name="Quandt C.A."/>
            <person name="Patterson W."/>
            <person name="Spatafora J.W."/>
        </authorList>
    </citation>
    <scope>NUCLEOTIDE SEQUENCE [LARGE SCALE GENOMIC DNA]</scope>
    <source>
        <strain evidence="2 3">CBS 113982</strain>
    </source>
</reference>
<evidence type="ECO:0008006" key="4">
    <source>
        <dbReference type="Google" id="ProtNLM"/>
    </source>
</evidence>
<dbReference type="PANTHER" id="PTHR42060">
    <property type="entry name" value="NHL REPEAT-CONTAINING PROTEIN-RELATED"/>
    <property type="match status" value="1"/>
</dbReference>
<evidence type="ECO:0000313" key="3">
    <source>
        <dbReference type="Proteomes" id="UP000236621"/>
    </source>
</evidence>
<name>A0A2K3QF60_9HYPO</name>
<accession>A0A2K3QF60</accession>
<dbReference type="PANTHER" id="PTHR42060:SF1">
    <property type="entry name" value="NHL REPEAT-CONTAINING PROTEIN"/>
    <property type="match status" value="1"/>
</dbReference>
<keyword evidence="1" id="KW-0732">Signal</keyword>
<feature type="chain" id="PRO_5014406289" description="Six-bladed beta-propeller, TolB-like protein" evidence="1">
    <location>
        <begin position="21"/>
        <end position="323"/>
    </location>
</feature>